<sequence length="556" mass="62940">MTDRDKLVSYKISNVNNVKGKVKENSLKERTAYDGEGNKIIEAVPSETKNIHSIGADKLKNPPVEANVNDNPPKVVEKKNEEHKNTRTKNTSTVTKNSGKGEKKKEVNGGKCQKNTCNDESVENLDVDTNEKTFNGSKMKSPVVKNDNINAKKASKTKKCLDIVSRNIQKAKFSTSKCNPKDGPIDLAKETLINGRFQIKSKIGSGGCGSVYRCFDNVKNIHVALKAETNRSDSSNILKFEVKVLQNLDGRRNVVQLISFGKKESFSWIVMTLLGYNIYDLKKDCNSFTNSTIARIGIQILYGLKELHEAGFVHRDVKPQNMAIGGRITTMKIIHLLDFGLSREYVIINNAVPVVREQRSRVLFRGTSRYCSINAQKNNEQGRHDDLWSLLYVMAELTKPLPWSKLGRDKLQILKVKESTTTRSLFPNFPEMEIMSDYLGTLNYYSKPKYSTIFQILNYMLMSSKGHMSDLYDWEVKEIVKVPEEYVKATTKLNINNKVEATPTVTTKLNNSEKPDDTRKMEKEESVVVIIVDVQNPVVPQDLLLLMIRMLTTNRL</sequence>
<name>A0A0K0G2X5_STRVS</name>
<reference evidence="4" key="2">
    <citation type="submission" date="2015-08" db="UniProtKB">
        <authorList>
            <consortium name="WormBaseParasite"/>
        </authorList>
    </citation>
    <scope>IDENTIFICATION</scope>
</reference>
<evidence type="ECO:0000313" key="3">
    <source>
        <dbReference type="Proteomes" id="UP000035680"/>
    </source>
</evidence>
<organism evidence="3 4">
    <name type="scientific">Strongyloides venezuelensis</name>
    <name type="common">Threadworm</name>
    <dbReference type="NCBI Taxonomy" id="75913"/>
    <lineage>
        <taxon>Eukaryota</taxon>
        <taxon>Metazoa</taxon>
        <taxon>Ecdysozoa</taxon>
        <taxon>Nematoda</taxon>
        <taxon>Chromadorea</taxon>
        <taxon>Rhabditida</taxon>
        <taxon>Tylenchina</taxon>
        <taxon>Panagrolaimomorpha</taxon>
        <taxon>Strongyloidoidea</taxon>
        <taxon>Strongyloididae</taxon>
        <taxon>Strongyloides</taxon>
    </lineage>
</organism>
<proteinExistence type="predicted"/>
<dbReference type="WBParaSite" id="SVE_1907600.1">
    <property type="protein sequence ID" value="SVE_1907600.1"/>
    <property type="gene ID" value="SVE_1907600"/>
</dbReference>
<dbReference type="GO" id="GO:0005524">
    <property type="term" value="F:ATP binding"/>
    <property type="evidence" value="ECO:0007669"/>
    <property type="project" value="InterPro"/>
</dbReference>
<dbReference type="PANTHER" id="PTHR11909">
    <property type="entry name" value="CASEIN KINASE-RELATED"/>
    <property type="match status" value="1"/>
</dbReference>
<dbReference type="Gene3D" id="1.10.510.10">
    <property type="entry name" value="Transferase(Phosphotransferase) domain 1"/>
    <property type="match status" value="1"/>
</dbReference>
<dbReference type="Pfam" id="PF00069">
    <property type="entry name" value="Pkinase"/>
    <property type="match status" value="1"/>
</dbReference>
<dbReference type="PROSITE" id="PS50011">
    <property type="entry name" value="PROTEIN_KINASE_DOM"/>
    <property type="match status" value="1"/>
</dbReference>
<feature type="compositionally biased region" description="Basic and acidic residues" evidence="1">
    <location>
        <begin position="75"/>
        <end position="85"/>
    </location>
</feature>
<dbReference type="InterPro" id="IPR011009">
    <property type="entry name" value="Kinase-like_dom_sf"/>
</dbReference>
<dbReference type="Proteomes" id="UP000035680">
    <property type="component" value="Unassembled WGS sequence"/>
</dbReference>
<dbReference type="GO" id="GO:0004672">
    <property type="term" value="F:protein kinase activity"/>
    <property type="evidence" value="ECO:0007669"/>
    <property type="project" value="InterPro"/>
</dbReference>
<feature type="region of interest" description="Disordered" evidence="1">
    <location>
        <begin position="54"/>
        <end position="110"/>
    </location>
</feature>
<accession>A0A0K0G2X5</accession>
<dbReference type="AlphaFoldDB" id="A0A0K0G2X5"/>
<dbReference type="STRING" id="75913.A0A0K0G2X5"/>
<dbReference type="InterPro" id="IPR050235">
    <property type="entry name" value="CK1_Ser-Thr_kinase"/>
</dbReference>
<feature type="compositionally biased region" description="Basic and acidic residues" evidence="1">
    <location>
        <begin position="99"/>
        <end position="108"/>
    </location>
</feature>
<protein>
    <submittedName>
        <fullName evidence="4">Asator (inferred by orthology to a D. melanogaster protein)</fullName>
    </submittedName>
</protein>
<evidence type="ECO:0000256" key="1">
    <source>
        <dbReference type="SAM" id="MobiDB-lite"/>
    </source>
</evidence>
<dbReference type="InterPro" id="IPR000719">
    <property type="entry name" value="Prot_kinase_dom"/>
</dbReference>
<dbReference type="SUPFAM" id="SSF56112">
    <property type="entry name" value="Protein kinase-like (PK-like)"/>
    <property type="match status" value="1"/>
</dbReference>
<reference evidence="3" key="1">
    <citation type="submission" date="2014-07" db="EMBL/GenBank/DDBJ databases">
        <authorList>
            <person name="Martin A.A"/>
            <person name="De Silva N."/>
        </authorList>
    </citation>
    <scope>NUCLEOTIDE SEQUENCE</scope>
</reference>
<feature type="domain" description="Protein kinase" evidence="2">
    <location>
        <begin position="197"/>
        <end position="462"/>
    </location>
</feature>
<evidence type="ECO:0000313" key="4">
    <source>
        <dbReference type="WBParaSite" id="SVE_1907600.1"/>
    </source>
</evidence>
<dbReference type="SMART" id="SM00220">
    <property type="entry name" value="S_TKc"/>
    <property type="match status" value="1"/>
</dbReference>
<keyword evidence="3" id="KW-1185">Reference proteome</keyword>
<evidence type="ECO:0000259" key="2">
    <source>
        <dbReference type="PROSITE" id="PS50011"/>
    </source>
</evidence>